<proteinExistence type="predicted"/>
<evidence type="ECO:0000313" key="3">
    <source>
        <dbReference type="Proteomes" id="UP000271678"/>
    </source>
</evidence>
<sequence>MIAADEVACSAALTAPSLTCRYSSAAACSAPTPGAVLYGPEYTRLGCILGTAERNLTGVDGTQFSSERLDALADADVIVLWDNGAKPTAEATTLVAQPLWRRLKAVRKGHVYRTSNPSSYGRGRGVPRPRHRDLHEAAGEPLMPTEAGTAKLADRVPHPVQSRCPTSSIVTR</sequence>
<evidence type="ECO:0000256" key="1">
    <source>
        <dbReference type="SAM" id="MobiDB-lite"/>
    </source>
</evidence>
<evidence type="ECO:0000313" key="2">
    <source>
        <dbReference type="EMBL" id="RNI24707.1"/>
    </source>
</evidence>
<dbReference type="RefSeq" id="WP_123269999.1">
    <property type="nucleotide sequence ID" value="NZ_RJJQ01000002.1"/>
</dbReference>
<dbReference type="EMBL" id="RJJQ01000002">
    <property type="protein sequence ID" value="RNI24707.1"/>
    <property type="molecule type" value="Genomic_DNA"/>
</dbReference>
<name>A0A3M9MHT0_9MICO</name>
<reference evidence="2 3" key="1">
    <citation type="submission" date="2018-11" db="EMBL/GenBank/DDBJ databases">
        <title>Draft genome of Simplicispira Flexivirga sp. BO-16.</title>
        <authorList>
            <person name="Im W.T."/>
        </authorList>
    </citation>
    <scope>NUCLEOTIDE SEQUENCE [LARGE SCALE GENOMIC DNA]</scope>
    <source>
        <strain evidence="2 3">BO-16</strain>
    </source>
</reference>
<gene>
    <name evidence="2" type="ORF">EFY87_03125</name>
</gene>
<dbReference type="OrthoDB" id="9793175at2"/>
<dbReference type="SUPFAM" id="SSF53807">
    <property type="entry name" value="Helical backbone' metal receptor"/>
    <property type="match status" value="1"/>
</dbReference>
<protein>
    <submittedName>
        <fullName evidence="2">Uncharacterized protein</fullName>
    </submittedName>
</protein>
<comment type="caution">
    <text evidence="2">The sequence shown here is derived from an EMBL/GenBank/DDBJ whole genome shotgun (WGS) entry which is preliminary data.</text>
</comment>
<dbReference type="AlphaFoldDB" id="A0A3M9MHT0"/>
<feature type="region of interest" description="Disordered" evidence="1">
    <location>
        <begin position="113"/>
        <end position="132"/>
    </location>
</feature>
<keyword evidence="3" id="KW-1185">Reference proteome</keyword>
<organism evidence="2 3">
    <name type="scientific">Flexivirga caeni</name>
    <dbReference type="NCBI Taxonomy" id="2294115"/>
    <lineage>
        <taxon>Bacteria</taxon>
        <taxon>Bacillati</taxon>
        <taxon>Actinomycetota</taxon>
        <taxon>Actinomycetes</taxon>
        <taxon>Micrococcales</taxon>
        <taxon>Dermacoccaceae</taxon>
        <taxon>Flexivirga</taxon>
    </lineage>
</organism>
<dbReference type="Gene3D" id="3.40.50.1980">
    <property type="entry name" value="Nitrogenase molybdenum iron protein domain"/>
    <property type="match status" value="1"/>
</dbReference>
<accession>A0A3M9MHT0</accession>
<dbReference type="Proteomes" id="UP000271678">
    <property type="component" value="Unassembled WGS sequence"/>
</dbReference>